<dbReference type="AlphaFoldDB" id="A0A7J3MXF7"/>
<keyword evidence="2 3" id="KW-0546">Nucleotide metabolism</keyword>
<feature type="binding site" evidence="3">
    <location>
        <position position="166"/>
    </location>
    <ligand>
        <name>dCTP</name>
        <dbReference type="ChEBI" id="CHEBI:61481"/>
    </ligand>
</feature>
<dbReference type="PANTHER" id="PTHR42680:SF3">
    <property type="entry name" value="DCTP DEAMINASE"/>
    <property type="match status" value="1"/>
</dbReference>
<proteinExistence type="inferred from homology"/>
<comment type="caution">
    <text evidence="5">The sequence shown here is derived from an EMBL/GenBank/DDBJ whole genome shotgun (WGS) entry which is preliminary data.</text>
</comment>
<feature type="active site" description="Proton donor/acceptor" evidence="3">
    <location>
        <position position="127"/>
    </location>
</feature>
<comment type="function">
    <text evidence="3">Catalyzes the deamination of dCTP to dUTP.</text>
</comment>
<dbReference type="EC" id="3.5.4.13" evidence="3"/>
<comment type="catalytic activity">
    <reaction evidence="3">
        <text>dCTP + H2O + H(+) = dUTP + NH4(+)</text>
        <dbReference type="Rhea" id="RHEA:22680"/>
        <dbReference type="ChEBI" id="CHEBI:15377"/>
        <dbReference type="ChEBI" id="CHEBI:15378"/>
        <dbReference type="ChEBI" id="CHEBI:28938"/>
        <dbReference type="ChEBI" id="CHEBI:61481"/>
        <dbReference type="ChEBI" id="CHEBI:61555"/>
        <dbReference type="EC" id="3.5.4.13"/>
    </reaction>
</comment>
<gene>
    <name evidence="3" type="primary">dcd</name>
    <name evidence="4" type="ORF">ENT99_00480</name>
    <name evidence="5" type="ORF">ENU64_02230</name>
</gene>
<comment type="subunit">
    <text evidence="3">Homotrimer.</text>
</comment>
<comment type="pathway">
    <text evidence="3">Pyrimidine metabolism; dUMP biosynthesis; dUMP from dCTP (dUTP route): step 1/2.</text>
</comment>
<organism evidence="5">
    <name type="scientific">Ignisphaera aggregans</name>
    <dbReference type="NCBI Taxonomy" id="334771"/>
    <lineage>
        <taxon>Archaea</taxon>
        <taxon>Thermoproteota</taxon>
        <taxon>Thermoprotei</taxon>
        <taxon>Desulfurococcales</taxon>
        <taxon>Desulfurococcaceae</taxon>
        <taxon>Ignisphaera</taxon>
    </lineage>
</organism>
<keyword evidence="3" id="KW-0547">Nucleotide-binding</keyword>
<evidence type="ECO:0000256" key="1">
    <source>
        <dbReference type="ARBA" id="ARBA00022801"/>
    </source>
</evidence>
<dbReference type="Gene3D" id="2.70.40.10">
    <property type="match status" value="1"/>
</dbReference>
<keyword evidence="1 3" id="KW-0378">Hydrolase</keyword>
<accession>A0A7J3MXF7</accession>
<protein>
    <recommendedName>
        <fullName evidence="3">dCTP deaminase</fullName>
        <ecNumber evidence="3">3.5.4.13</ecNumber>
    </recommendedName>
    <alternativeName>
        <fullName evidence="3">Deoxycytidine triphosphate deaminase</fullName>
    </alternativeName>
</protein>
<sequence length="178" mass="20279">MILSDFDLKNYIRSGRVAVEPFDEDIVRENGLDLRIGDEVCELIEVDEVLDPYVASEADLSRFYKCWRADTFIVKPYGRYLLTTLEYIKVPPELMAFVELRSTFARMGLSIPPTIIDGGFEGQITIELHGSSFPVKLRYGTRFIHVVFSRVTSPIEKPYSGGYQKQKGVKPPRLPLTP</sequence>
<dbReference type="EMBL" id="DTAU01000013">
    <property type="protein sequence ID" value="HFQ78165.1"/>
    <property type="molecule type" value="Genomic_DNA"/>
</dbReference>
<dbReference type="InterPro" id="IPR033704">
    <property type="entry name" value="dUTPase_trimeric"/>
</dbReference>
<dbReference type="UniPathway" id="UPA00610">
    <property type="reaction ID" value="UER00665"/>
</dbReference>
<reference evidence="5" key="1">
    <citation type="journal article" date="2020" name="mSystems">
        <title>Genome- and Community-Level Interaction Insights into Carbon Utilization and Element Cycling Functions of Hydrothermarchaeota in Hydrothermal Sediment.</title>
        <authorList>
            <person name="Zhou Z."/>
            <person name="Liu Y."/>
            <person name="Xu W."/>
            <person name="Pan J."/>
            <person name="Luo Z.H."/>
            <person name="Li M."/>
        </authorList>
    </citation>
    <scope>NUCLEOTIDE SEQUENCE [LARGE SCALE GENOMIC DNA]</scope>
    <source>
        <strain evidence="4">SpSt-629</strain>
        <strain evidence="5">SpSt-688</strain>
    </source>
</reference>
<dbReference type="InterPro" id="IPR036157">
    <property type="entry name" value="dUTPase-like_sf"/>
</dbReference>
<dbReference type="InterPro" id="IPR011962">
    <property type="entry name" value="dCTP_deaminase"/>
</dbReference>
<feature type="binding site" evidence="3">
    <location>
        <position position="159"/>
    </location>
    <ligand>
        <name>dCTP</name>
        <dbReference type="ChEBI" id="CHEBI:61481"/>
    </ligand>
</feature>
<comment type="similarity">
    <text evidence="3">Belongs to the dCTP deaminase family.</text>
</comment>
<feature type="binding site" evidence="3">
    <location>
        <begin position="101"/>
        <end position="106"/>
    </location>
    <ligand>
        <name>dCTP</name>
        <dbReference type="ChEBI" id="CHEBI:61481"/>
    </ligand>
</feature>
<dbReference type="NCBIfam" id="TIGR02274">
    <property type="entry name" value="dCTP_deam"/>
    <property type="match status" value="1"/>
</dbReference>
<dbReference type="HAMAP" id="MF_00146">
    <property type="entry name" value="dCTP_deaminase"/>
    <property type="match status" value="1"/>
</dbReference>
<evidence type="ECO:0000313" key="4">
    <source>
        <dbReference type="EMBL" id="HFQ78165.1"/>
    </source>
</evidence>
<dbReference type="GO" id="GO:0006229">
    <property type="term" value="P:dUTP biosynthetic process"/>
    <property type="evidence" value="ECO:0007669"/>
    <property type="project" value="UniProtKB-UniRule"/>
</dbReference>
<dbReference type="PANTHER" id="PTHR42680">
    <property type="entry name" value="DCTP DEAMINASE"/>
    <property type="match status" value="1"/>
</dbReference>
<dbReference type="CDD" id="cd07557">
    <property type="entry name" value="trimeric_dUTPase"/>
    <property type="match status" value="1"/>
</dbReference>
<evidence type="ECO:0000313" key="5">
    <source>
        <dbReference type="EMBL" id="HGT98235.1"/>
    </source>
</evidence>
<comment type="caution">
    <text evidence="3">Lacks conserved residue(s) required for the propagation of feature annotation.</text>
</comment>
<feature type="binding site" evidence="3">
    <location>
        <position position="117"/>
    </location>
    <ligand>
        <name>dCTP</name>
        <dbReference type="ChEBI" id="CHEBI:61481"/>
    </ligand>
</feature>
<dbReference type="EMBL" id="DTDH01000064">
    <property type="protein sequence ID" value="HGT98235.1"/>
    <property type="molecule type" value="Genomic_DNA"/>
</dbReference>
<evidence type="ECO:0000256" key="2">
    <source>
        <dbReference type="ARBA" id="ARBA00023080"/>
    </source>
</evidence>
<dbReference type="GO" id="GO:0008829">
    <property type="term" value="F:dCTP deaminase activity"/>
    <property type="evidence" value="ECO:0007669"/>
    <property type="project" value="UniProtKB-UniRule"/>
</dbReference>
<dbReference type="SUPFAM" id="SSF51283">
    <property type="entry name" value="dUTPase-like"/>
    <property type="match status" value="1"/>
</dbReference>
<dbReference type="GO" id="GO:0000166">
    <property type="term" value="F:nucleotide binding"/>
    <property type="evidence" value="ECO:0007669"/>
    <property type="project" value="UniProtKB-KW"/>
</dbReference>
<dbReference type="GO" id="GO:0006226">
    <property type="term" value="P:dUMP biosynthetic process"/>
    <property type="evidence" value="ECO:0007669"/>
    <property type="project" value="UniProtKB-UniPathway"/>
</dbReference>
<name>A0A7J3MXF7_9CREN</name>
<evidence type="ECO:0000256" key="3">
    <source>
        <dbReference type="HAMAP-Rule" id="MF_00146"/>
    </source>
</evidence>
<dbReference type="Pfam" id="PF22769">
    <property type="entry name" value="DCD"/>
    <property type="match status" value="1"/>
</dbReference>